<organism evidence="1 2">
    <name type="scientific">Aureimonas glaciei</name>
    <dbReference type="NCBI Taxonomy" id="1776957"/>
    <lineage>
        <taxon>Bacteria</taxon>
        <taxon>Pseudomonadati</taxon>
        <taxon>Pseudomonadota</taxon>
        <taxon>Alphaproteobacteria</taxon>
        <taxon>Hyphomicrobiales</taxon>
        <taxon>Aurantimonadaceae</taxon>
        <taxon>Aureimonas</taxon>
    </lineage>
</organism>
<comment type="caution">
    <text evidence="1">The sequence shown here is derived from an EMBL/GenBank/DDBJ whole genome shotgun (WGS) entry which is preliminary data.</text>
</comment>
<evidence type="ECO:0000313" key="1">
    <source>
        <dbReference type="EMBL" id="GGD43304.1"/>
    </source>
</evidence>
<dbReference type="RefSeq" id="WP_188855404.1">
    <property type="nucleotide sequence ID" value="NZ_BMJJ01000022.1"/>
</dbReference>
<name>A0A916YFR4_9HYPH</name>
<reference evidence="1" key="1">
    <citation type="journal article" date="2014" name="Int. J. Syst. Evol. Microbiol.">
        <title>Complete genome sequence of Corynebacterium casei LMG S-19264T (=DSM 44701T), isolated from a smear-ripened cheese.</title>
        <authorList>
            <consortium name="US DOE Joint Genome Institute (JGI-PGF)"/>
            <person name="Walter F."/>
            <person name="Albersmeier A."/>
            <person name="Kalinowski J."/>
            <person name="Ruckert C."/>
        </authorList>
    </citation>
    <scope>NUCLEOTIDE SEQUENCE</scope>
    <source>
        <strain evidence="1">CGMCC 1.15493</strain>
    </source>
</reference>
<dbReference type="EMBL" id="BMJJ01000022">
    <property type="protein sequence ID" value="GGD43304.1"/>
    <property type="molecule type" value="Genomic_DNA"/>
</dbReference>
<protein>
    <submittedName>
        <fullName evidence="1">Uncharacterized protein</fullName>
    </submittedName>
</protein>
<gene>
    <name evidence="1" type="ORF">GCM10011335_52440</name>
</gene>
<accession>A0A916YFR4</accession>
<dbReference type="AlphaFoldDB" id="A0A916YFR4"/>
<dbReference type="Proteomes" id="UP000613160">
    <property type="component" value="Unassembled WGS sequence"/>
</dbReference>
<keyword evidence="2" id="KW-1185">Reference proteome</keyword>
<reference evidence="1" key="2">
    <citation type="submission" date="2020-09" db="EMBL/GenBank/DDBJ databases">
        <authorList>
            <person name="Sun Q."/>
            <person name="Zhou Y."/>
        </authorList>
    </citation>
    <scope>NUCLEOTIDE SEQUENCE</scope>
    <source>
        <strain evidence="1">CGMCC 1.15493</strain>
    </source>
</reference>
<sequence>MTNAKAHLDIVLDGLGVRLVPVWRRRRGAQSHSRATMREILTEHGEAHLALVLRFIRESSGNKTALWSETIGSLSDILLQRPDWAQRPSEVFAALDTIDLNETRREAVLLRPWPVRHSMRAFLYRDMKQRLDQRIDKDLLGDDPA</sequence>
<proteinExistence type="predicted"/>
<evidence type="ECO:0000313" key="2">
    <source>
        <dbReference type="Proteomes" id="UP000613160"/>
    </source>
</evidence>